<evidence type="ECO:0000256" key="1">
    <source>
        <dbReference type="PIRNR" id="PIRNR006386"/>
    </source>
</evidence>
<keyword evidence="1 4" id="KW-0413">Isomerase</keyword>
<dbReference type="EMBL" id="JACORU010000001">
    <property type="protein sequence ID" value="MBC5763045.1"/>
    <property type="molecule type" value="Genomic_DNA"/>
</dbReference>
<dbReference type="InterPro" id="IPR036249">
    <property type="entry name" value="Thioredoxin-like_sf"/>
</dbReference>
<evidence type="ECO:0000313" key="5">
    <source>
        <dbReference type="Proteomes" id="UP000596827"/>
    </source>
</evidence>
<dbReference type="GO" id="GO:0004364">
    <property type="term" value="F:glutathione transferase activity"/>
    <property type="evidence" value="ECO:0007669"/>
    <property type="project" value="TreeGrafter"/>
</dbReference>
<reference evidence="4" key="1">
    <citation type="submission" date="2020-08" db="EMBL/GenBank/DDBJ databases">
        <title>Ramlibacter sp. GTP1 16S ribosomal RNA gene genome sequencing and assembly.</title>
        <authorList>
            <person name="Kang M."/>
        </authorList>
    </citation>
    <scope>NUCLEOTIDE SEQUENCE</scope>
    <source>
        <strain evidence="4">GTP1</strain>
    </source>
</reference>
<dbReference type="InterPro" id="IPR014440">
    <property type="entry name" value="HCCAis_GSTk"/>
</dbReference>
<evidence type="ECO:0000313" key="4">
    <source>
        <dbReference type="EMBL" id="MBC5763045.1"/>
    </source>
</evidence>
<dbReference type="RefSeq" id="WP_187079515.1">
    <property type="nucleotide sequence ID" value="NZ_JACORU010000001.1"/>
</dbReference>
<evidence type="ECO:0000256" key="2">
    <source>
        <dbReference type="PIRSR" id="PIRSR006386-1"/>
    </source>
</evidence>
<comment type="caution">
    <text evidence="4">The sequence shown here is derived from an EMBL/GenBank/DDBJ whole genome shotgun (WGS) entry which is preliminary data.</text>
</comment>
<dbReference type="InterPro" id="IPR051924">
    <property type="entry name" value="GST_Kappa/NadH"/>
</dbReference>
<organism evidence="4 5">
    <name type="scientific">Ramlibacter albus</name>
    <dbReference type="NCBI Taxonomy" id="2079448"/>
    <lineage>
        <taxon>Bacteria</taxon>
        <taxon>Pseudomonadati</taxon>
        <taxon>Pseudomonadota</taxon>
        <taxon>Betaproteobacteria</taxon>
        <taxon>Burkholderiales</taxon>
        <taxon>Comamonadaceae</taxon>
        <taxon>Ramlibacter</taxon>
    </lineage>
</organism>
<dbReference type="PANTHER" id="PTHR42943:SF2">
    <property type="entry name" value="GLUTATHIONE S-TRANSFERASE KAPPA 1"/>
    <property type="match status" value="1"/>
</dbReference>
<keyword evidence="5" id="KW-1185">Reference proteome</keyword>
<dbReference type="GO" id="GO:0018845">
    <property type="term" value="F:2-hydroxychromene-2-carboxylate isomerase activity"/>
    <property type="evidence" value="ECO:0007669"/>
    <property type="project" value="UniProtKB-UniRule"/>
</dbReference>
<dbReference type="InterPro" id="IPR044087">
    <property type="entry name" value="NahD-like"/>
</dbReference>
<dbReference type="GO" id="GO:0006749">
    <property type="term" value="P:glutathione metabolic process"/>
    <property type="evidence" value="ECO:0007669"/>
    <property type="project" value="TreeGrafter"/>
</dbReference>
<dbReference type="EC" id="5.99.1.4" evidence="1"/>
<dbReference type="CDD" id="cd03022">
    <property type="entry name" value="DsbA_HCCA_Iso"/>
    <property type="match status" value="1"/>
</dbReference>
<dbReference type="Gene3D" id="3.40.30.10">
    <property type="entry name" value="Glutaredoxin"/>
    <property type="match status" value="1"/>
</dbReference>
<dbReference type="PIRSF" id="PIRSF006386">
    <property type="entry name" value="HCCAis_GSTk"/>
    <property type="match status" value="1"/>
</dbReference>
<dbReference type="GO" id="GO:0004602">
    <property type="term" value="F:glutathione peroxidase activity"/>
    <property type="evidence" value="ECO:0007669"/>
    <property type="project" value="TreeGrafter"/>
</dbReference>
<dbReference type="GO" id="GO:1901170">
    <property type="term" value="P:naphthalene catabolic process"/>
    <property type="evidence" value="ECO:0007669"/>
    <property type="project" value="InterPro"/>
</dbReference>
<comment type="catalytic activity">
    <reaction evidence="1">
        <text>2-hydroxychromene-2-carboxylate = (3E)-4-(2-hydroxyphenyl)-2-oxobut-3-enoate</text>
        <dbReference type="Rhea" id="RHEA:27401"/>
        <dbReference type="ChEBI" id="CHEBI:59350"/>
        <dbReference type="ChEBI" id="CHEBI:59353"/>
        <dbReference type="EC" id="5.99.1.4"/>
    </reaction>
</comment>
<dbReference type="Proteomes" id="UP000596827">
    <property type="component" value="Unassembled WGS sequence"/>
</dbReference>
<sequence length="203" mass="22360">MQQIGFYLDFISPFAYLANSQLPAIAARYGAVIDHRPLDVQRAKLATGNTAPSTRSIADKARFIRRDRLAWASRYGIPMADPASFKAPRLNTGLLLAKEAGVAQAYVDAAFYRVWGLGGDPDDEMLIRDTCITCGLDADGFLRAVEEPLLKDKFEASQNAAWEIGVFGVPIMTFGEQMFWGNDRLDFLEEALAAEGCRSRGES</sequence>
<accession>A0A923M456</accession>
<protein>
    <recommendedName>
        <fullName evidence="1">2-hydroxychromene-2-carboxylate isomerase</fullName>
        <ecNumber evidence="1">5.99.1.4</ecNumber>
    </recommendedName>
</protein>
<dbReference type="InterPro" id="IPR001853">
    <property type="entry name" value="DSBA-like_thioredoxin_dom"/>
</dbReference>
<evidence type="ECO:0000259" key="3">
    <source>
        <dbReference type="Pfam" id="PF01323"/>
    </source>
</evidence>
<feature type="domain" description="DSBA-like thioredoxin" evidence="3">
    <location>
        <begin position="3"/>
        <end position="193"/>
    </location>
</feature>
<dbReference type="SUPFAM" id="SSF52833">
    <property type="entry name" value="Thioredoxin-like"/>
    <property type="match status" value="1"/>
</dbReference>
<dbReference type="AlphaFoldDB" id="A0A923M456"/>
<name>A0A923M456_9BURK</name>
<gene>
    <name evidence="4" type="ORF">H8R02_01170</name>
</gene>
<dbReference type="PANTHER" id="PTHR42943">
    <property type="entry name" value="GLUTATHIONE S-TRANSFERASE KAPPA"/>
    <property type="match status" value="1"/>
</dbReference>
<feature type="active site" description="Nucleophile" evidence="2">
    <location>
        <position position="12"/>
    </location>
</feature>
<proteinExistence type="inferred from homology"/>
<comment type="similarity">
    <text evidence="1">Belongs to the GST superfamily. NadH family.</text>
</comment>
<dbReference type="Pfam" id="PF01323">
    <property type="entry name" value="DSBA"/>
    <property type="match status" value="1"/>
</dbReference>